<evidence type="ECO:0000256" key="3">
    <source>
        <dbReference type="ARBA" id="ARBA00022475"/>
    </source>
</evidence>
<evidence type="ECO:0000256" key="2">
    <source>
        <dbReference type="ARBA" id="ARBA00005745"/>
    </source>
</evidence>
<comment type="subcellular location">
    <subcellularLocation>
        <location evidence="1">Cell membrane</location>
        <topology evidence="1">Multi-pass membrane protein</topology>
    </subcellularLocation>
</comment>
<comment type="caution">
    <text evidence="9">The sequence shown here is derived from an EMBL/GenBank/DDBJ whole genome shotgun (WGS) entry which is preliminary data.</text>
</comment>
<dbReference type="PANTHER" id="PTHR30012">
    <property type="entry name" value="GENERAL SECRETION PATHWAY PROTEIN"/>
    <property type="match status" value="1"/>
</dbReference>
<evidence type="ECO:0000256" key="1">
    <source>
        <dbReference type="ARBA" id="ARBA00004651"/>
    </source>
</evidence>
<accession>A0A0F9ITS1</accession>
<dbReference type="AlphaFoldDB" id="A0A0F9ITS1"/>
<dbReference type="PRINTS" id="PR00812">
    <property type="entry name" value="BCTERIALGSPF"/>
</dbReference>
<dbReference type="PANTHER" id="PTHR30012:SF0">
    <property type="entry name" value="TYPE II SECRETION SYSTEM PROTEIN F-RELATED"/>
    <property type="match status" value="1"/>
</dbReference>
<evidence type="ECO:0000259" key="8">
    <source>
        <dbReference type="Pfam" id="PF00482"/>
    </source>
</evidence>
<proteinExistence type="inferred from homology"/>
<name>A0A0F9ITS1_9ZZZZ</name>
<organism evidence="9">
    <name type="scientific">marine sediment metagenome</name>
    <dbReference type="NCBI Taxonomy" id="412755"/>
    <lineage>
        <taxon>unclassified sequences</taxon>
        <taxon>metagenomes</taxon>
        <taxon>ecological metagenomes</taxon>
    </lineage>
</organism>
<sequence>MALYEYFALSKSGKKIKRVIVATSFMEAKSILELQKIAAYKISKISEKKLFLSKNEVLYFFQQLKNMLSAGLALYESLLILAEKEEKKKIKLLILDLSENIKLGLSLSEAMKKHPKTFDVISVSMIETAQKTGALSESLNEIIKILTSSMNLKKRLVAAFTYPVVLLIFCMVVLNFLLFITIPSLSDLFEDRKLHPFTKMVFAISKFAVNSKFFIFLGIIGIVIVFLMMYFYKPLSKKITEKLLNLPVLKSFLIKVALIRFSISFA</sequence>
<feature type="non-terminal residue" evidence="9">
    <location>
        <position position="266"/>
    </location>
</feature>
<evidence type="ECO:0000256" key="5">
    <source>
        <dbReference type="ARBA" id="ARBA00022989"/>
    </source>
</evidence>
<keyword evidence="3" id="KW-1003">Cell membrane</keyword>
<keyword evidence="6 7" id="KW-0472">Membrane</keyword>
<protein>
    <recommendedName>
        <fullName evidence="8">Type II secretion system protein GspF domain-containing protein</fullName>
    </recommendedName>
</protein>
<evidence type="ECO:0000313" key="9">
    <source>
        <dbReference type="EMBL" id="KKM60754.1"/>
    </source>
</evidence>
<dbReference type="InterPro" id="IPR042094">
    <property type="entry name" value="T2SS_GspF_sf"/>
</dbReference>
<dbReference type="InterPro" id="IPR003004">
    <property type="entry name" value="GspF/PilC"/>
</dbReference>
<gene>
    <name evidence="9" type="ORF">LCGC14_1538690</name>
</gene>
<dbReference type="Pfam" id="PF00482">
    <property type="entry name" value="T2SSF"/>
    <property type="match status" value="1"/>
</dbReference>
<evidence type="ECO:0000256" key="4">
    <source>
        <dbReference type="ARBA" id="ARBA00022692"/>
    </source>
</evidence>
<dbReference type="GO" id="GO:0005886">
    <property type="term" value="C:plasma membrane"/>
    <property type="evidence" value="ECO:0007669"/>
    <property type="project" value="UniProtKB-SubCell"/>
</dbReference>
<dbReference type="EMBL" id="LAZR01011618">
    <property type="protein sequence ID" value="KKM60754.1"/>
    <property type="molecule type" value="Genomic_DNA"/>
</dbReference>
<evidence type="ECO:0000256" key="6">
    <source>
        <dbReference type="ARBA" id="ARBA00023136"/>
    </source>
</evidence>
<feature type="domain" description="Type II secretion system protein GspF" evidence="8">
    <location>
        <begin position="60"/>
        <end position="183"/>
    </location>
</feature>
<comment type="similarity">
    <text evidence="2">Belongs to the GSP F family.</text>
</comment>
<dbReference type="InterPro" id="IPR018076">
    <property type="entry name" value="T2SS_GspF_dom"/>
</dbReference>
<keyword evidence="4 7" id="KW-0812">Transmembrane</keyword>
<dbReference type="Gene3D" id="1.20.81.30">
    <property type="entry name" value="Type II secretion system (T2SS), domain F"/>
    <property type="match status" value="1"/>
</dbReference>
<feature type="transmembrane region" description="Helical" evidence="7">
    <location>
        <begin position="213"/>
        <end position="232"/>
    </location>
</feature>
<feature type="transmembrane region" description="Helical" evidence="7">
    <location>
        <begin position="156"/>
        <end position="182"/>
    </location>
</feature>
<keyword evidence="5 7" id="KW-1133">Transmembrane helix</keyword>
<reference evidence="9" key="1">
    <citation type="journal article" date="2015" name="Nature">
        <title>Complex archaea that bridge the gap between prokaryotes and eukaryotes.</title>
        <authorList>
            <person name="Spang A."/>
            <person name="Saw J.H."/>
            <person name="Jorgensen S.L."/>
            <person name="Zaremba-Niedzwiedzka K."/>
            <person name="Martijn J."/>
            <person name="Lind A.E."/>
            <person name="van Eijk R."/>
            <person name="Schleper C."/>
            <person name="Guy L."/>
            <person name="Ettema T.J."/>
        </authorList>
    </citation>
    <scope>NUCLEOTIDE SEQUENCE</scope>
</reference>
<evidence type="ECO:0000256" key="7">
    <source>
        <dbReference type="SAM" id="Phobius"/>
    </source>
</evidence>